<dbReference type="PANTHER" id="PTHR43567">
    <property type="entry name" value="FLAVOREDOXIN-RELATED-RELATED"/>
    <property type="match status" value="1"/>
</dbReference>
<reference evidence="5 6" key="1">
    <citation type="journal article" date="2015" name="Microbiome">
        <title>Genomic resolution of linkages in carbon, nitrogen, and sulfur cycling among widespread estuary sediment bacteria.</title>
        <authorList>
            <person name="Baker B.J."/>
            <person name="Lazar C.S."/>
            <person name="Teske A.P."/>
            <person name="Dick G.J."/>
        </authorList>
    </citation>
    <scope>NUCLEOTIDE SEQUENCE [LARGE SCALE GENOMIC DNA]</scope>
    <source>
        <strain evidence="5">DG_26</strain>
    </source>
</reference>
<evidence type="ECO:0000256" key="3">
    <source>
        <dbReference type="ARBA" id="ARBA00038054"/>
    </source>
</evidence>
<evidence type="ECO:0000313" key="6">
    <source>
        <dbReference type="Proteomes" id="UP000051124"/>
    </source>
</evidence>
<gene>
    <name evidence="5" type="ORF">AMJ40_01110</name>
</gene>
<dbReference type="Proteomes" id="UP000051124">
    <property type="component" value="Unassembled WGS sequence"/>
</dbReference>
<dbReference type="SUPFAM" id="SSF50475">
    <property type="entry name" value="FMN-binding split barrel"/>
    <property type="match status" value="1"/>
</dbReference>
<dbReference type="GO" id="GO:0010181">
    <property type="term" value="F:FMN binding"/>
    <property type="evidence" value="ECO:0007669"/>
    <property type="project" value="InterPro"/>
</dbReference>
<evidence type="ECO:0000256" key="2">
    <source>
        <dbReference type="ARBA" id="ARBA00022630"/>
    </source>
</evidence>
<dbReference type="Gene3D" id="2.30.110.10">
    <property type="entry name" value="Electron Transport, Fmn-binding Protein, Chain A"/>
    <property type="match status" value="1"/>
</dbReference>
<comment type="similarity">
    <text evidence="3">Belongs to the flavoredoxin family.</text>
</comment>
<protein>
    <recommendedName>
        <fullName evidence="4">Flavin reductase like domain-containing protein</fullName>
    </recommendedName>
</protein>
<proteinExistence type="inferred from homology"/>
<dbReference type="GO" id="GO:0016646">
    <property type="term" value="F:oxidoreductase activity, acting on the CH-NH group of donors, NAD or NADP as acceptor"/>
    <property type="evidence" value="ECO:0007669"/>
    <property type="project" value="UniProtKB-ARBA"/>
</dbReference>
<dbReference type="EMBL" id="LIZT01000007">
    <property type="protein sequence ID" value="KPJ51048.1"/>
    <property type="molecule type" value="Genomic_DNA"/>
</dbReference>
<dbReference type="Pfam" id="PF01613">
    <property type="entry name" value="Flavin_Reduct"/>
    <property type="match status" value="1"/>
</dbReference>
<accession>A0A0S7WLL9</accession>
<evidence type="ECO:0000313" key="5">
    <source>
        <dbReference type="EMBL" id="KPJ51048.1"/>
    </source>
</evidence>
<dbReference type="InterPro" id="IPR012349">
    <property type="entry name" value="Split_barrel_FMN-bd"/>
</dbReference>
<organism evidence="5 6">
    <name type="scientific">candidate division TA06 bacterium DG_26</name>
    <dbReference type="NCBI Taxonomy" id="1703771"/>
    <lineage>
        <taxon>Bacteria</taxon>
        <taxon>Bacteria division TA06</taxon>
    </lineage>
</organism>
<dbReference type="AlphaFoldDB" id="A0A0S7WLL9"/>
<dbReference type="InterPro" id="IPR052174">
    <property type="entry name" value="Flavoredoxin"/>
</dbReference>
<dbReference type="SMART" id="SM00903">
    <property type="entry name" value="Flavin_Reduct"/>
    <property type="match status" value="1"/>
</dbReference>
<feature type="domain" description="Flavin reductase like" evidence="4">
    <location>
        <begin position="13"/>
        <end position="156"/>
    </location>
</feature>
<dbReference type="PANTHER" id="PTHR43567:SF1">
    <property type="entry name" value="FLAVOREDOXIN"/>
    <property type="match status" value="1"/>
</dbReference>
<evidence type="ECO:0000259" key="4">
    <source>
        <dbReference type="SMART" id="SM00903"/>
    </source>
</evidence>
<name>A0A0S7WLL9_UNCT6</name>
<comment type="cofactor">
    <cofactor evidence="1">
        <name>FMN</name>
        <dbReference type="ChEBI" id="CHEBI:58210"/>
    </cofactor>
</comment>
<sequence length="180" mass="19960">METKKISTSEVNRLLNHGPVVLVTCGESVHNIITIAWITPVSHDPPLLAISVSPKRYSCELIEHAGEFVVNVPPVELLKSVWICGTKSGRQRDKWSEAKLTKSPSEVVSPPHIAECMAWLECKVVKSVEVGDHILFVGEVLSASVRKDAFDHFYHLNPPHQTLHHLGRNHFAVAGRIVKA</sequence>
<evidence type="ECO:0000256" key="1">
    <source>
        <dbReference type="ARBA" id="ARBA00001917"/>
    </source>
</evidence>
<comment type="caution">
    <text evidence="5">The sequence shown here is derived from an EMBL/GenBank/DDBJ whole genome shotgun (WGS) entry which is preliminary data.</text>
</comment>
<dbReference type="InterPro" id="IPR002563">
    <property type="entry name" value="Flavin_Rdtase-like_dom"/>
</dbReference>
<keyword evidence="2" id="KW-0285">Flavoprotein</keyword>